<feature type="non-terminal residue" evidence="1">
    <location>
        <position position="43"/>
    </location>
</feature>
<sequence>TYVGIEETLDVIAIPKSFVLWKYFAVIKQLNSRPFAWILNLWH</sequence>
<organism evidence="1 2">
    <name type="scientific">Acaulospora morrowiae</name>
    <dbReference type="NCBI Taxonomy" id="94023"/>
    <lineage>
        <taxon>Eukaryota</taxon>
        <taxon>Fungi</taxon>
        <taxon>Fungi incertae sedis</taxon>
        <taxon>Mucoromycota</taxon>
        <taxon>Glomeromycotina</taxon>
        <taxon>Glomeromycetes</taxon>
        <taxon>Diversisporales</taxon>
        <taxon>Acaulosporaceae</taxon>
        <taxon>Acaulospora</taxon>
    </lineage>
</organism>
<feature type="non-terminal residue" evidence="1">
    <location>
        <position position="1"/>
    </location>
</feature>
<evidence type="ECO:0000313" key="2">
    <source>
        <dbReference type="Proteomes" id="UP000789342"/>
    </source>
</evidence>
<proteinExistence type="predicted"/>
<keyword evidence="2" id="KW-1185">Reference proteome</keyword>
<dbReference type="Proteomes" id="UP000789342">
    <property type="component" value="Unassembled WGS sequence"/>
</dbReference>
<reference evidence="1" key="1">
    <citation type="submission" date="2021-06" db="EMBL/GenBank/DDBJ databases">
        <authorList>
            <person name="Kallberg Y."/>
            <person name="Tangrot J."/>
            <person name="Rosling A."/>
        </authorList>
    </citation>
    <scope>NUCLEOTIDE SEQUENCE</scope>
    <source>
        <strain evidence="1">CL551</strain>
    </source>
</reference>
<gene>
    <name evidence="1" type="ORF">AMORRO_LOCUS13949</name>
</gene>
<accession>A0A9N9ICM7</accession>
<comment type="caution">
    <text evidence="1">The sequence shown here is derived from an EMBL/GenBank/DDBJ whole genome shotgun (WGS) entry which is preliminary data.</text>
</comment>
<evidence type="ECO:0000313" key="1">
    <source>
        <dbReference type="EMBL" id="CAG8730088.1"/>
    </source>
</evidence>
<protein>
    <submittedName>
        <fullName evidence="1">10511_t:CDS:1</fullName>
    </submittedName>
</protein>
<dbReference type="AlphaFoldDB" id="A0A9N9ICM7"/>
<name>A0A9N9ICM7_9GLOM</name>
<dbReference type="EMBL" id="CAJVPV010025892">
    <property type="protein sequence ID" value="CAG8730088.1"/>
    <property type="molecule type" value="Genomic_DNA"/>
</dbReference>